<reference evidence="3" key="1">
    <citation type="journal article" date="2017" name="BMC Genomics">
        <title>Gapless genome assembly of Colletotrichum higginsianum reveals chromosome structure and association of transposable elements with secondary metabolite gene clusters.</title>
        <authorList>
            <person name="Dallery J.-F."/>
            <person name="Lapalu N."/>
            <person name="Zampounis A."/>
            <person name="Pigne S."/>
            <person name="Luyten I."/>
            <person name="Amselem J."/>
            <person name="Wittenberg A.H.J."/>
            <person name="Zhou S."/>
            <person name="de Queiroz M.V."/>
            <person name="Robin G.P."/>
            <person name="Auger A."/>
            <person name="Hainaut M."/>
            <person name="Henrissat B."/>
            <person name="Kim K.-T."/>
            <person name="Lee Y.-H."/>
            <person name="Lespinet O."/>
            <person name="Schwartz D.C."/>
            <person name="Thon M.R."/>
            <person name="O'Connell R.J."/>
        </authorList>
    </citation>
    <scope>NUCLEOTIDE SEQUENCE [LARGE SCALE GENOMIC DNA]</scope>
    <source>
        <strain evidence="3">IMI 349063</strain>
    </source>
</reference>
<dbReference type="AlphaFoldDB" id="A0A1B7XT12"/>
<organism evidence="2 3">
    <name type="scientific">Colletotrichum higginsianum (strain IMI 349063)</name>
    <name type="common">Crucifer anthracnose fungus</name>
    <dbReference type="NCBI Taxonomy" id="759273"/>
    <lineage>
        <taxon>Eukaryota</taxon>
        <taxon>Fungi</taxon>
        <taxon>Dikarya</taxon>
        <taxon>Ascomycota</taxon>
        <taxon>Pezizomycotina</taxon>
        <taxon>Sordariomycetes</taxon>
        <taxon>Hypocreomycetidae</taxon>
        <taxon>Glomerellales</taxon>
        <taxon>Glomerellaceae</taxon>
        <taxon>Colletotrichum</taxon>
        <taxon>Colletotrichum destructivum species complex</taxon>
    </lineage>
</organism>
<keyword evidence="1" id="KW-1133">Transmembrane helix</keyword>
<keyword evidence="1" id="KW-0812">Transmembrane</keyword>
<dbReference type="GeneID" id="28873216"/>
<name>A0A1B7XT12_COLHI</name>
<dbReference type="OrthoDB" id="1523883at2759"/>
<evidence type="ECO:0000313" key="3">
    <source>
        <dbReference type="Proteomes" id="UP000092177"/>
    </source>
</evidence>
<keyword evidence="3" id="KW-1185">Reference proteome</keyword>
<gene>
    <name evidence="2" type="ORF">CH63R_14135</name>
</gene>
<feature type="transmembrane region" description="Helical" evidence="1">
    <location>
        <begin position="141"/>
        <end position="159"/>
    </location>
</feature>
<feature type="transmembrane region" description="Helical" evidence="1">
    <location>
        <begin position="62"/>
        <end position="79"/>
    </location>
</feature>
<evidence type="ECO:0000313" key="2">
    <source>
        <dbReference type="EMBL" id="OBR02909.1"/>
    </source>
</evidence>
<dbReference type="EMBL" id="LTAN01000010">
    <property type="protein sequence ID" value="OBR02909.1"/>
    <property type="molecule type" value="Genomic_DNA"/>
</dbReference>
<keyword evidence="1" id="KW-0472">Membrane</keyword>
<sequence length="162" mass="18093">MSSKLFFDPMTLFRVAPLVTASFSVCFSWDQQFFLQNFLHPTTRSKIDGILPAYFDTFFRAGLPRVLVLFTTSTALGIANAVTGKPNTSRFYVAGAVLSAAHYLFVPWVMYPIRAIVHNESHGRSSEDLEKWLGVHTTRTLLVDVPAWACFFLAILGAVRAV</sequence>
<proteinExistence type="predicted"/>
<dbReference type="VEuPathDB" id="FungiDB:CH63R_14135"/>
<comment type="caution">
    <text evidence="2">The sequence shown here is derived from an EMBL/GenBank/DDBJ whole genome shotgun (WGS) entry which is preliminary data.</text>
</comment>
<dbReference type="RefSeq" id="XP_018151427.1">
    <property type="nucleotide sequence ID" value="XM_018309109.1"/>
</dbReference>
<dbReference type="KEGG" id="chig:CH63R_14135"/>
<dbReference type="Proteomes" id="UP000092177">
    <property type="component" value="Chromosome 10"/>
</dbReference>
<protein>
    <submittedName>
        <fullName evidence="2">Integral membrane protein</fullName>
    </submittedName>
</protein>
<evidence type="ECO:0000256" key="1">
    <source>
        <dbReference type="SAM" id="Phobius"/>
    </source>
</evidence>
<accession>A0A1B7XT12</accession>
<feature type="transmembrane region" description="Helical" evidence="1">
    <location>
        <begin position="91"/>
        <end position="111"/>
    </location>
</feature>